<evidence type="ECO:0000256" key="1">
    <source>
        <dbReference type="ARBA" id="ARBA00002254"/>
    </source>
</evidence>
<proteinExistence type="inferred from homology"/>
<comment type="caution">
    <text evidence="12">The sequence shown here is derived from an EMBL/GenBank/DDBJ whole genome shotgun (WGS) entry which is preliminary data.</text>
</comment>
<evidence type="ECO:0000256" key="8">
    <source>
        <dbReference type="ARBA" id="ARBA00022989"/>
    </source>
</evidence>
<evidence type="ECO:0000256" key="3">
    <source>
        <dbReference type="ARBA" id="ARBA00008281"/>
    </source>
</evidence>
<keyword evidence="4" id="KW-1003">Cell membrane</keyword>
<evidence type="ECO:0000256" key="5">
    <source>
        <dbReference type="ARBA" id="ARBA00022500"/>
    </source>
</evidence>
<dbReference type="PANTHER" id="PTHR35091:SF2">
    <property type="entry name" value="FLAGELLAR PROTEIN FLIL"/>
    <property type="match status" value="1"/>
</dbReference>
<evidence type="ECO:0000256" key="9">
    <source>
        <dbReference type="ARBA" id="ARBA00023136"/>
    </source>
</evidence>
<reference evidence="13" key="1">
    <citation type="journal article" date="2019" name="Int. J. Syst. Evol. Microbiol.">
        <title>The Global Catalogue of Microorganisms (GCM) 10K type strain sequencing project: providing services to taxonomists for standard genome sequencing and annotation.</title>
        <authorList>
            <consortium name="The Broad Institute Genomics Platform"/>
            <consortium name="The Broad Institute Genome Sequencing Center for Infectious Disease"/>
            <person name="Wu L."/>
            <person name="Ma J."/>
        </authorList>
    </citation>
    <scope>NUCLEOTIDE SEQUENCE [LARGE SCALE GENOMIC DNA]</scope>
    <source>
        <strain evidence="13">NBRC 109341</strain>
    </source>
</reference>
<dbReference type="Proteomes" id="UP001156903">
    <property type="component" value="Unassembled WGS sequence"/>
</dbReference>
<gene>
    <name evidence="12" type="ORF">GCM10007935_28750</name>
</gene>
<feature type="region of interest" description="Disordered" evidence="11">
    <location>
        <begin position="161"/>
        <end position="181"/>
    </location>
</feature>
<keyword evidence="7 10" id="KW-0283">Flagellar rotation</keyword>
<dbReference type="InterPro" id="IPR005503">
    <property type="entry name" value="FliL"/>
</dbReference>
<keyword evidence="5 10" id="KW-0145">Chemotaxis</keyword>
<comment type="subcellular location">
    <subcellularLocation>
        <location evidence="10">Cell inner membrane</location>
    </subcellularLocation>
    <subcellularLocation>
        <location evidence="2">Cell membrane</location>
        <topology evidence="2">Single-pass membrane protein</topology>
    </subcellularLocation>
</comment>
<name>A0ABQ6C6M0_9BURK</name>
<evidence type="ECO:0000256" key="10">
    <source>
        <dbReference type="RuleBase" id="RU364125"/>
    </source>
</evidence>
<feature type="transmembrane region" description="Helical" evidence="10">
    <location>
        <begin position="20"/>
        <end position="43"/>
    </location>
</feature>
<protein>
    <recommendedName>
        <fullName evidence="10">Flagellar protein FliL</fullName>
    </recommendedName>
</protein>
<evidence type="ECO:0000256" key="4">
    <source>
        <dbReference type="ARBA" id="ARBA00022475"/>
    </source>
</evidence>
<dbReference type="RefSeq" id="WP_284308333.1">
    <property type="nucleotide sequence ID" value="NZ_BSPB01000025.1"/>
</dbReference>
<evidence type="ECO:0000256" key="6">
    <source>
        <dbReference type="ARBA" id="ARBA00022692"/>
    </source>
</evidence>
<keyword evidence="10" id="KW-0997">Cell inner membrane</keyword>
<dbReference type="Pfam" id="PF03748">
    <property type="entry name" value="FliL"/>
    <property type="match status" value="1"/>
</dbReference>
<organism evidence="12 13">
    <name type="scientific">Hydrogenophaga electricum</name>
    <dbReference type="NCBI Taxonomy" id="1230953"/>
    <lineage>
        <taxon>Bacteria</taxon>
        <taxon>Pseudomonadati</taxon>
        <taxon>Pseudomonadota</taxon>
        <taxon>Betaproteobacteria</taxon>
        <taxon>Burkholderiales</taxon>
        <taxon>Comamonadaceae</taxon>
        <taxon>Hydrogenophaga</taxon>
    </lineage>
</organism>
<keyword evidence="6 10" id="KW-0812">Transmembrane</keyword>
<evidence type="ECO:0000256" key="2">
    <source>
        <dbReference type="ARBA" id="ARBA00004162"/>
    </source>
</evidence>
<dbReference type="EMBL" id="BSPB01000025">
    <property type="protein sequence ID" value="GLS15439.1"/>
    <property type="molecule type" value="Genomic_DNA"/>
</dbReference>
<keyword evidence="8 10" id="KW-1133">Transmembrane helix</keyword>
<evidence type="ECO:0000256" key="11">
    <source>
        <dbReference type="SAM" id="MobiDB-lite"/>
    </source>
</evidence>
<comment type="function">
    <text evidence="1 10">Controls the rotational direction of flagella during chemotaxis.</text>
</comment>
<dbReference type="PANTHER" id="PTHR35091">
    <property type="entry name" value="FLAGELLAR PROTEIN FLIL"/>
    <property type="match status" value="1"/>
</dbReference>
<keyword evidence="13" id="KW-1185">Reference proteome</keyword>
<accession>A0ABQ6C6M0</accession>
<feature type="region of interest" description="Disordered" evidence="11">
    <location>
        <begin position="52"/>
        <end position="76"/>
    </location>
</feature>
<keyword evidence="9 10" id="KW-0472">Membrane</keyword>
<evidence type="ECO:0000313" key="12">
    <source>
        <dbReference type="EMBL" id="GLS15439.1"/>
    </source>
</evidence>
<sequence length="194" mass="20523">MSAAPASAADAAPPKKSKKLLIIVISVVLVLVLVAAGAFVLLLKQNHAADEGDNADTAEQSHAAATPKRDPKTPPTFMPLDSMVVNLADAGGNRFAQLGITLQLSDPKAAEEIKVYMPAIRNGILIRVSQRTSEEMLRPDGKEALAQAITAEIAQVMGYDYDPPPAPGSAEAPKRRRASNNPVESVLFSSFIVQ</sequence>
<evidence type="ECO:0000256" key="7">
    <source>
        <dbReference type="ARBA" id="ARBA00022779"/>
    </source>
</evidence>
<comment type="similarity">
    <text evidence="3 10">Belongs to the FliL family.</text>
</comment>
<evidence type="ECO:0000313" key="13">
    <source>
        <dbReference type="Proteomes" id="UP001156903"/>
    </source>
</evidence>